<keyword evidence="1" id="KW-0472">Membrane</keyword>
<protein>
    <submittedName>
        <fullName evidence="2">Uncharacterized protein</fullName>
    </submittedName>
</protein>
<keyword evidence="1" id="KW-0812">Transmembrane</keyword>
<dbReference type="EMBL" id="CP136594">
    <property type="protein sequence ID" value="WOE76257.1"/>
    <property type="molecule type" value="Genomic_DNA"/>
</dbReference>
<dbReference type="RefSeq" id="WP_317083837.1">
    <property type="nucleotide sequence ID" value="NZ_CP136594.1"/>
</dbReference>
<dbReference type="KEGG" id="acoa:RB602_05965"/>
<reference evidence="2 3" key="1">
    <citation type="submission" date="2023-10" db="EMBL/GenBank/DDBJ databases">
        <title>Complete genome sequence of a Sphingomonadaceae bacterium.</title>
        <authorList>
            <person name="Yan C."/>
        </authorList>
    </citation>
    <scope>NUCLEOTIDE SEQUENCE [LARGE SCALE GENOMIC DNA]</scope>
    <source>
        <strain evidence="2 3">SCSIO 66989</strain>
    </source>
</reference>
<name>A0AA97FAW9_9SPHN</name>
<accession>A0AA97FAW9</accession>
<evidence type="ECO:0000313" key="2">
    <source>
        <dbReference type="EMBL" id="WOE76257.1"/>
    </source>
</evidence>
<feature type="transmembrane region" description="Helical" evidence="1">
    <location>
        <begin position="38"/>
        <end position="61"/>
    </location>
</feature>
<proteinExistence type="predicted"/>
<dbReference type="Proteomes" id="UP001302429">
    <property type="component" value="Chromosome"/>
</dbReference>
<organism evidence="2 3">
    <name type="scientific">Alterisphingorhabdus coralli</name>
    <dbReference type="NCBI Taxonomy" id="3071408"/>
    <lineage>
        <taxon>Bacteria</taxon>
        <taxon>Pseudomonadati</taxon>
        <taxon>Pseudomonadota</taxon>
        <taxon>Alphaproteobacteria</taxon>
        <taxon>Sphingomonadales</taxon>
        <taxon>Sphingomonadaceae</taxon>
        <taxon>Alterisphingorhabdus (ex Yan et al. 2024)</taxon>
    </lineage>
</organism>
<dbReference type="AlphaFoldDB" id="A0AA97FAW9"/>
<feature type="transmembrane region" description="Helical" evidence="1">
    <location>
        <begin position="12"/>
        <end position="32"/>
    </location>
</feature>
<keyword evidence="1" id="KW-1133">Transmembrane helix</keyword>
<keyword evidence="3" id="KW-1185">Reference proteome</keyword>
<evidence type="ECO:0000313" key="3">
    <source>
        <dbReference type="Proteomes" id="UP001302429"/>
    </source>
</evidence>
<gene>
    <name evidence="2" type="ORF">RB602_05965</name>
</gene>
<evidence type="ECO:0000256" key="1">
    <source>
        <dbReference type="SAM" id="Phobius"/>
    </source>
</evidence>
<sequence length="67" mass="7351">MIIASIHGTVRRVNITGGVTLLVLSSLAIFGPQEPHPFIPVMAIISIVFLVLGWLATVLFLHFRELN</sequence>